<organism evidence="1 2">
    <name type="scientific">Mycolicibacterium mageritense</name>
    <name type="common">Mycobacterium mageritense</name>
    <dbReference type="NCBI Taxonomy" id="53462"/>
    <lineage>
        <taxon>Bacteria</taxon>
        <taxon>Bacillati</taxon>
        <taxon>Actinomycetota</taxon>
        <taxon>Actinomycetes</taxon>
        <taxon>Mycobacteriales</taxon>
        <taxon>Mycobacteriaceae</taxon>
        <taxon>Mycolicibacterium</taxon>
    </lineage>
</organism>
<evidence type="ECO:0000313" key="2">
    <source>
        <dbReference type="Proteomes" id="UP000465622"/>
    </source>
</evidence>
<dbReference type="EMBL" id="AP022567">
    <property type="protein sequence ID" value="BBX33831.1"/>
    <property type="molecule type" value="Genomic_DNA"/>
</dbReference>
<keyword evidence="2" id="KW-1185">Reference proteome</keyword>
<dbReference type="Proteomes" id="UP000465622">
    <property type="component" value="Chromosome"/>
</dbReference>
<name>A0ABM7HTD5_MYCME</name>
<gene>
    <name evidence="1" type="ORF">MMAGJ_31130</name>
</gene>
<proteinExistence type="predicted"/>
<reference evidence="1 2" key="1">
    <citation type="journal article" date="2019" name="Emerg. Microbes Infect.">
        <title>Comprehensive subspecies identification of 175 nontuberculous mycobacteria species based on 7547 genomic profiles.</title>
        <authorList>
            <person name="Matsumoto Y."/>
            <person name="Kinjo T."/>
            <person name="Motooka D."/>
            <person name="Nabeya D."/>
            <person name="Jung N."/>
            <person name="Uechi K."/>
            <person name="Horii T."/>
            <person name="Iida T."/>
            <person name="Fujita J."/>
            <person name="Nakamura S."/>
        </authorList>
    </citation>
    <scope>NUCLEOTIDE SEQUENCE [LARGE SCALE GENOMIC DNA]</scope>
    <source>
        <strain evidence="1 2">JCM 12375</strain>
    </source>
</reference>
<evidence type="ECO:0000313" key="1">
    <source>
        <dbReference type="EMBL" id="BBX33831.1"/>
    </source>
</evidence>
<sequence length="78" mass="7925">MPNTTATMKTMPAVIPTQAAVCMSRLGRRGSWTTGCCVTGGVTGAAATGSEVATGVVAGSDEDGVSVMFLSMRAVLRW</sequence>
<accession>A0ABM7HTD5</accession>
<protein>
    <submittedName>
        <fullName evidence="1">Uncharacterized protein</fullName>
    </submittedName>
</protein>